<dbReference type="PANTHER" id="PTHR40045">
    <property type="entry name" value="YCGG FAMILY PROTEIN"/>
    <property type="match status" value="1"/>
</dbReference>
<dbReference type="AlphaFoldDB" id="A0A223S2B4"/>
<accession>A0A223S2B4</accession>
<sequence>MPVCLEPAPARLDVLLVPPGSSPFPRDSWETASIISFENRMLDPTDKFPCIFGVDAVARKTLRYGFVRSGNHADQLADILRSFTNVCEELGKRTSLVVFFESWEADERSHESYYREFWNLLRATSERDTRPWPAEHAVDTEDARFEFCFNGTPMFVVVNTELHTDRRSRSFERVAITFQPRFVFDDIQPNTKTGDNARKIIRDRIGEYDRAPLTKMLGDYGDPSNNEWRQYYLDDGSDTIALGRCPVSFNSEGSDLS</sequence>
<organism evidence="1 2">
    <name type="scientific">Nocardiopsis gilva YIM 90087</name>
    <dbReference type="NCBI Taxonomy" id="1235441"/>
    <lineage>
        <taxon>Bacteria</taxon>
        <taxon>Bacillati</taxon>
        <taxon>Actinomycetota</taxon>
        <taxon>Actinomycetes</taxon>
        <taxon>Streptosporangiales</taxon>
        <taxon>Nocardiopsidaceae</taxon>
        <taxon>Nocardiopsis</taxon>
    </lineage>
</organism>
<gene>
    <name evidence="1" type="ORF">CDO52_05300</name>
</gene>
<dbReference type="KEGG" id="ngv:CDO52_05300"/>
<protein>
    <submittedName>
        <fullName evidence="1">YqcI/YcgG family protein</fullName>
    </submittedName>
</protein>
<proteinExistence type="predicted"/>
<keyword evidence="2" id="KW-1185">Reference proteome</keyword>
<dbReference type="InterPro" id="IPR014988">
    <property type="entry name" value="Uncharacterised_YqcI/YcgG"/>
</dbReference>
<name>A0A223S2B4_9ACTN</name>
<evidence type="ECO:0000313" key="2">
    <source>
        <dbReference type="Proteomes" id="UP000215005"/>
    </source>
</evidence>
<dbReference type="EMBL" id="CP022753">
    <property type="protein sequence ID" value="ASU82280.1"/>
    <property type="molecule type" value="Genomic_DNA"/>
</dbReference>
<dbReference type="Proteomes" id="UP000215005">
    <property type="component" value="Chromosome"/>
</dbReference>
<evidence type="ECO:0000313" key="1">
    <source>
        <dbReference type="EMBL" id="ASU82280.1"/>
    </source>
</evidence>
<reference evidence="1 2" key="1">
    <citation type="submission" date="2017-08" db="EMBL/GenBank/DDBJ databases">
        <title>The complete genome sequence of Nocardiopsis gilva YIM 90087.</title>
        <authorList>
            <person name="Yin M."/>
            <person name="Tang S."/>
        </authorList>
    </citation>
    <scope>NUCLEOTIDE SEQUENCE [LARGE SCALE GENOMIC DNA]</scope>
    <source>
        <strain evidence="1 2">YIM 90087</strain>
    </source>
</reference>
<dbReference type="Pfam" id="PF08892">
    <property type="entry name" value="YqcI_YcgG"/>
    <property type="match status" value="1"/>
</dbReference>
<dbReference type="PANTHER" id="PTHR40045:SF1">
    <property type="entry name" value="YQCI_YCGG FAMILY PROTEIN"/>
    <property type="match status" value="1"/>
</dbReference>